<comment type="subcellular location">
    <subcellularLocation>
        <location evidence="2">Cell membrane</location>
        <topology evidence="2">Multi-pass membrane protein</topology>
    </subcellularLocation>
</comment>
<comment type="function">
    <text evidence="1">Fluoride channel required for the rapid expulsion of cytoplasmic fluoride.</text>
</comment>
<comment type="caution">
    <text evidence="11">The sequence shown here is derived from an EMBL/GenBank/DDBJ whole genome shotgun (WGS) entry which is preliminary data.</text>
</comment>
<organism evidence="11 12">
    <name type="scientific">Recurvomyces mirabilis</name>
    <dbReference type="NCBI Taxonomy" id="574656"/>
    <lineage>
        <taxon>Eukaryota</taxon>
        <taxon>Fungi</taxon>
        <taxon>Dikarya</taxon>
        <taxon>Ascomycota</taxon>
        <taxon>Pezizomycotina</taxon>
        <taxon>Dothideomycetes</taxon>
        <taxon>Dothideomycetidae</taxon>
        <taxon>Mycosphaerellales</taxon>
        <taxon>Teratosphaeriaceae</taxon>
        <taxon>Recurvomyces</taxon>
    </lineage>
</organism>
<feature type="region of interest" description="Disordered" evidence="9">
    <location>
        <begin position="1"/>
        <end position="35"/>
    </location>
</feature>
<protein>
    <submittedName>
        <fullName evidence="11">Uncharacterized protein</fullName>
    </submittedName>
</protein>
<dbReference type="GO" id="GO:0005886">
    <property type="term" value="C:plasma membrane"/>
    <property type="evidence" value="ECO:0007669"/>
    <property type="project" value="UniProtKB-SubCell"/>
</dbReference>
<dbReference type="PANTHER" id="PTHR28259:SF1">
    <property type="entry name" value="FLUORIDE EXPORT PROTEIN 1-RELATED"/>
    <property type="match status" value="1"/>
</dbReference>
<evidence type="ECO:0000256" key="8">
    <source>
        <dbReference type="ARBA" id="ARBA00035585"/>
    </source>
</evidence>
<evidence type="ECO:0000256" key="7">
    <source>
        <dbReference type="ARBA" id="ARBA00035120"/>
    </source>
</evidence>
<feature type="transmembrane region" description="Helical" evidence="10">
    <location>
        <begin position="275"/>
        <end position="294"/>
    </location>
</feature>
<feature type="transmembrane region" description="Helical" evidence="10">
    <location>
        <begin position="375"/>
        <end position="394"/>
    </location>
</feature>
<evidence type="ECO:0000256" key="4">
    <source>
        <dbReference type="ARBA" id="ARBA00022692"/>
    </source>
</evidence>
<evidence type="ECO:0000256" key="10">
    <source>
        <dbReference type="SAM" id="Phobius"/>
    </source>
</evidence>
<evidence type="ECO:0000256" key="6">
    <source>
        <dbReference type="ARBA" id="ARBA00023136"/>
    </source>
</evidence>
<comment type="similarity">
    <text evidence="7">Belongs to the fluoride channel Fluc/FEX (TC 1.A.43) family.</text>
</comment>
<keyword evidence="4 10" id="KW-0812">Transmembrane</keyword>
<dbReference type="InterPro" id="IPR003691">
    <property type="entry name" value="FluC"/>
</dbReference>
<evidence type="ECO:0000313" key="11">
    <source>
        <dbReference type="EMBL" id="KAK3669816.1"/>
    </source>
</evidence>
<keyword evidence="5 10" id="KW-1133">Transmembrane helix</keyword>
<keyword evidence="3" id="KW-1003">Cell membrane</keyword>
<evidence type="ECO:0000256" key="1">
    <source>
        <dbReference type="ARBA" id="ARBA00002598"/>
    </source>
</evidence>
<keyword evidence="6 10" id="KW-0472">Membrane</keyword>
<feature type="transmembrane region" description="Helical" evidence="10">
    <location>
        <begin position="96"/>
        <end position="119"/>
    </location>
</feature>
<dbReference type="EMBL" id="JAUTXT010000070">
    <property type="protein sequence ID" value="KAK3669816.1"/>
    <property type="molecule type" value="Genomic_DNA"/>
</dbReference>
<comment type="catalytic activity">
    <reaction evidence="8">
        <text>fluoride(in) = fluoride(out)</text>
        <dbReference type="Rhea" id="RHEA:76159"/>
        <dbReference type="ChEBI" id="CHEBI:17051"/>
    </reaction>
    <physiologicalReaction direction="left-to-right" evidence="8">
        <dbReference type="Rhea" id="RHEA:76160"/>
    </physiologicalReaction>
</comment>
<feature type="transmembrane region" description="Helical" evidence="10">
    <location>
        <begin position="70"/>
        <end position="90"/>
    </location>
</feature>
<dbReference type="AlphaFoldDB" id="A0AAE0WF44"/>
<sequence>MVNGDDALAEEEIGLDELEAPAPDENPDEQGVYQHENLETIRGRPSSLKTQQAQDSRGQSNATSKWLTQLYIISYLIFFSILGVLARIGLQALTLYPGALIANTDLWANFGGSLLMGILREDRMLFRRHWTEELDKARRNTRNSSRDDDEDEDPRSKEIFDAATASFASTKASIPAYVGLTVGFCGSFTSFASICRDAFLAISNNLDTSAASTTATTGLRRSRPSGDSVMAVLAVLILEVGLSIVALNCGAHLATGLVRTAEKLPVLNISRIMDALVIVLGPGCWLGAIFLAIWPVHDNWRGQALLVRAFPLGTFTANIAGTCILGMAYDLQRSSAGTAVVSCQVFQGIIDGFCGALTTVSTWVLELDTLRLKHAYFYGACTLAVGVGFITAIMGSLSWTQGFHAATCKV</sequence>
<feature type="transmembrane region" description="Helical" evidence="10">
    <location>
        <begin position="229"/>
        <end position="255"/>
    </location>
</feature>
<accession>A0AAE0WF44</accession>
<proteinExistence type="inferred from homology"/>
<dbReference type="GO" id="GO:1903425">
    <property type="term" value="F:fluoride transmembrane transporter activity"/>
    <property type="evidence" value="ECO:0007669"/>
    <property type="project" value="TreeGrafter"/>
</dbReference>
<name>A0AAE0WF44_9PEZI</name>
<evidence type="ECO:0000256" key="3">
    <source>
        <dbReference type="ARBA" id="ARBA00022475"/>
    </source>
</evidence>
<dbReference type="PANTHER" id="PTHR28259">
    <property type="entry name" value="FLUORIDE EXPORT PROTEIN 1-RELATED"/>
    <property type="match status" value="1"/>
</dbReference>
<feature type="compositionally biased region" description="Acidic residues" evidence="9">
    <location>
        <begin position="7"/>
        <end position="19"/>
    </location>
</feature>
<gene>
    <name evidence="11" type="ORF">LTR78_010274</name>
</gene>
<feature type="transmembrane region" description="Helical" evidence="10">
    <location>
        <begin position="306"/>
        <end position="329"/>
    </location>
</feature>
<evidence type="ECO:0000256" key="2">
    <source>
        <dbReference type="ARBA" id="ARBA00004651"/>
    </source>
</evidence>
<dbReference type="Pfam" id="PF02537">
    <property type="entry name" value="CRCB"/>
    <property type="match status" value="2"/>
</dbReference>
<keyword evidence="12" id="KW-1185">Reference proteome</keyword>
<evidence type="ECO:0000256" key="5">
    <source>
        <dbReference type="ARBA" id="ARBA00022989"/>
    </source>
</evidence>
<evidence type="ECO:0000313" key="12">
    <source>
        <dbReference type="Proteomes" id="UP001274830"/>
    </source>
</evidence>
<dbReference type="Proteomes" id="UP001274830">
    <property type="component" value="Unassembled WGS sequence"/>
</dbReference>
<evidence type="ECO:0000256" key="9">
    <source>
        <dbReference type="SAM" id="MobiDB-lite"/>
    </source>
</evidence>
<reference evidence="11" key="1">
    <citation type="submission" date="2023-07" db="EMBL/GenBank/DDBJ databases">
        <title>Black Yeasts Isolated from many extreme environments.</title>
        <authorList>
            <person name="Coleine C."/>
            <person name="Stajich J.E."/>
            <person name="Selbmann L."/>
        </authorList>
    </citation>
    <scope>NUCLEOTIDE SEQUENCE</scope>
    <source>
        <strain evidence="11">CCFEE 5485</strain>
    </source>
</reference>